<accession>A0A9P6L3I9</accession>
<reference evidence="1" key="1">
    <citation type="journal article" date="2020" name="Nat. Commun.">
        <title>Large-scale genome sequencing of mycorrhizal fungi provides insights into the early evolution of symbiotic traits.</title>
        <authorList>
            <person name="Miyauchi S."/>
            <person name="Kiss E."/>
            <person name="Kuo A."/>
            <person name="Drula E."/>
            <person name="Kohler A."/>
            <person name="Sanchez-Garcia M."/>
            <person name="Morin E."/>
            <person name="Andreopoulos B."/>
            <person name="Barry K.W."/>
            <person name="Bonito G."/>
            <person name="Buee M."/>
            <person name="Carver A."/>
            <person name="Chen C."/>
            <person name="Cichocki N."/>
            <person name="Clum A."/>
            <person name="Culley D."/>
            <person name="Crous P.W."/>
            <person name="Fauchery L."/>
            <person name="Girlanda M."/>
            <person name="Hayes R.D."/>
            <person name="Keri Z."/>
            <person name="LaButti K."/>
            <person name="Lipzen A."/>
            <person name="Lombard V."/>
            <person name="Magnuson J."/>
            <person name="Maillard F."/>
            <person name="Murat C."/>
            <person name="Nolan M."/>
            <person name="Ohm R.A."/>
            <person name="Pangilinan J."/>
            <person name="Pereira M.F."/>
            <person name="Perotto S."/>
            <person name="Peter M."/>
            <person name="Pfister S."/>
            <person name="Riley R."/>
            <person name="Sitrit Y."/>
            <person name="Stielow J.B."/>
            <person name="Szollosi G."/>
            <person name="Zifcakova L."/>
            <person name="Stursova M."/>
            <person name="Spatafora J.W."/>
            <person name="Tedersoo L."/>
            <person name="Vaario L.M."/>
            <person name="Yamada A."/>
            <person name="Yan M."/>
            <person name="Wang P."/>
            <person name="Xu J."/>
            <person name="Bruns T."/>
            <person name="Baldrian P."/>
            <person name="Vilgalys R."/>
            <person name="Dunand C."/>
            <person name="Henrissat B."/>
            <person name="Grigoriev I.V."/>
            <person name="Hibbett D."/>
            <person name="Nagy L.G."/>
            <person name="Martin F.M."/>
        </authorList>
    </citation>
    <scope>NUCLEOTIDE SEQUENCE</scope>
    <source>
        <strain evidence="1">UH-Tt-Lm1</strain>
    </source>
</reference>
<reference evidence="1" key="2">
    <citation type="submission" date="2020-11" db="EMBL/GenBank/DDBJ databases">
        <authorList>
            <consortium name="DOE Joint Genome Institute"/>
            <person name="Kuo A."/>
            <person name="Miyauchi S."/>
            <person name="Kiss E."/>
            <person name="Drula E."/>
            <person name="Kohler A."/>
            <person name="Sanchez-Garcia M."/>
            <person name="Andreopoulos B."/>
            <person name="Barry K.W."/>
            <person name="Bonito G."/>
            <person name="Buee M."/>
            <person name="Carver A."/>
            <person name="Chen C."/>
            <person name="Cichocki N."/>
            <person name="Clum A."/>
            <person name="Culley D."/>
            <person name="Crous P.W."/>
            <person name="Fauchery L."/>
            <person name="Girlanda M."/>
            <person name="Hayes R."/>
            <person name="Keri Z."/>
            <person name="Labutti K."/>
            <person name="Lipzen A."/>
            <person name="Lombard V."/>
            <person name="Magnuson J."/>
            <person name="Maillard F."/>
            <person name="Morin E."/>
            <person name="Murat C."/>
            <person name="Nolan M."/>
            <person name="Ohm R."/>
            <person name="Pangilinan J."/>
            <person name="Pereira M."/>
            <person name="Perotto S."/>
            <person name="Peter M."/>
            <person name="Riley R."/>
            <person name="Sitrit Y."/>
            <person name="Stielow B."/>
            <person name="Szollosi G."/>
            <person name="Zifcakova L."/>
            <person name="Stursova M."/>
            <person name="Spatafora J.W."/>
            <person name="Tedersoo L."/>
            <person name="Vaario L.-M."/>
            <person name="Yamada A."/>
            <person name="Yan M."/>
            <person name="Wang P."/>
            <person name="Xu J."/>
            <person name="Bruns T."/>
            <person name="Baldrian P."/>
            <person name="Vilgalys R."/>
            <person name="Henrissat B."/>
            <person name="Grigoriev I.V."/>
            <person name="Hibbett D."/>
            <person name="Nagy L.G."/>
            <person name="Martin F.M."/>
        </authorList>
    </citation>
    <scope>NUCLEOTIDE SEQUENCE</scope>
    <source>
        <strain evidence="1">UH-Tt-Lm1</strain>
    </source>
</reference>
<comment type="caution">
    <text evidence="1">The sequence shown here is derived from an EMBL/GenBank/DDBJ whole genome shotgun (WGS) entry which is preliminary data.</text>
</comment>
<protein>
    <recommendedName>
        <fullName evidence="3">F-box domain-containing protein</fullName>
    </recommendedName>
</protein>
<dbReference type="Gene3D" id="3.80.10.10">
    <property type="entry name" value="Ribonuclease Inhibitor"/>
    <property type="match status" value="1"/>
</dbReference>
<dbReference type="Proteomes" id="UP000736335">
    <property type="component" value="Unassembled WGS sequence"/>
</dbReference>
<dbReference type="OrthoDB" id="3543113at2759"/>
<evidence type="ECO:0008006" key="3">
    <source>
        <dbReference type="Google" id="ProtNLM"/>
    </source>
</evidence>
<keyword evidence="2" id="KW-1185">Reference proteome</keyword>
<organism evidence="1 2">
    <name type="scientific">Thelephora terrestris</name>
    <dbReference type="NCBI Taxonomy" id="56493"/>
    <lineage>
        <taxon>Eukaryota</taxon>
        <taxon>Fungi</taxon>
        <taxon>Dikarya</taxon>
        <taxon>Basidiomycota</taxon>
        <taxon>Agaricomycotina</taxon>
        <taxon>Agaricomycetes</taxon>
        <taxon>Thelephorales</taxon>
        <taxon>Thelephoraceae</taxon>
        <taxon>Thelephora</taxon>
    </lineage>
</organism>
<sequence>MPHPIIEISELAQVIVDHCLIFGNKQSLVSLACTCRALEEQALSTLWSVQSSLATLIKSTLPPGIFPPSKPLPQPTNAEWDRFRRYASWMRRLILDWDSGITEEVFHLVSLGSTEGVVFHGLRELRWIANPYTLPFHRLLLSPRLTTLSLTYSTFGQPPKGGLSIIQPMVMGLDTSSLRDLRLHWWIPEASTGEMESVASSAVLRCGPALKNLSLSSPLSDAAVQHIMQLPNLDKWYTTIGPPKTLDLPTPHILPRIDHLSLASEASLEWLTFFTTTARCISSGQNPHTPPDRGPIQRLHGLTACLAVPIDALFMSPIMLFRELTFLRLASACSIAEPRCGFSLTDGNVAEIVIALPRLKVASWGLTCFANSCQTTVASLVSFSTCCRDLERLEIHFNTTNLRNELESVSGDPRLDGLLSLRTHDSFYLSMTNAPYTTGKDDVVPVLKGFRRIFPSLTEITGNSTSWKELNRRLWEV</sequence>
<dbReference type="EMBL" id="WIUZ02000015">
    <property type="protein sequence ID" value="KAF9780744.1"/>
    <property type="molecule type" value="Genomic_DNA"/>
</dbReference>
<dbReference type="AlphaFoldDB" id="A0A9P6L3I9"/>
<evidence type="ECO:0000313" key="1">
    <source>
        <dbReference type="EMBL" id="KAF9780744.1"/>
    </source>
</evidence>
<gene>
    <name evidence="1" type="ORF">BJ322DRAFT_1112154</name>
</gene>
<evidence type="ECO:0000313" key="2">
    <source>
        <dbReference type="Proteomes" id="UP000736335"/>
    </source>
</evidence>
<name>A0A9P6L3I9_9AGAM</name>
<dbReference type="InterPro" id="IPR032675">
    <property type="entry name" value="LRR_dom_sf"/>
</dbReference>
<proteinExistence type="predicted"/>